<protein>
    <submittedName>
        <fullName evidence="1">Uncharacterized protein</fullName>
    </submittedName>
</protein>
<gene>
    <name evidence="1" type="ORF">CCHLO57077_00005836</name>
</gene>
<sequence length="73" mass="7611">MDIDAQAVGDVLKSQGMATGLPFAISNLDLHYDGGIQAKTFPPPEAAEPLFVIRHLSDSGFIETGGSLLPVTA</sequence>
<proteinExistence type="predicted"/>
<comment type="caution">
    <text evidence="1">The sequence shown here is derived from an EMBL/GenBank/DDBJ whole genome shotgun (WGS) entry which is preliminary data.</text>
</comment>
<dbReference type="AlphaFoldDB" id="A0AA35MKM3"/>
<name>A0AA35MKM3_9HYPO</name>
<dbReference type="Proteomes" id="UP001160390">
    <property type="component" value="Unassembled WGS sequence"/>
</dbReference>
<keyword evidence="2" id="KW-1185">Reference proteome</keyword>
<organism evidence="1 2">
    <name type="scientific">Clonostachys chloroleuca</name>
    <dbReference type="NCBI Taxonomy" id="1926264"/>
    <lineage>
        <taxon>Eukaryota</taxon>
        <taxon>Fungi</taxon>
        <taxon>Dikarya</taxon>
        <taxon>Ascomycota</taxon>
        <taxon>Pezizomycotina</taxon>
        <taxon>Sordariomycetes</taxon>
        <taxon>Hypocreomycetidae</taxon>
        <taxon>Hypocreales</taxon>
        <taxon>Bionectriaceae</taxon>
        <taxon>Clonostachys</taxon>
    </lineage>
</organism>
<accession>A0AA35MKM3</accession>
<reference evidence="1" key="1">
    <citation type="submission" date="2023-01" db="EMBL/GenBank/DDBJ databases">
        <authorList>
            <person name="Piombo E."/>
        </authorList>
    </citation>
    <scope>NUCLEOTIDE SEQUENCE</scope>
</reference>
<evidence type="ECO:0000313" key="2">
    <source>
        <dbReference type="Proteomes" id="UP001160390"/>
    </source>
</evidence>
<dbReference type="EMBL" id="CABFNP030001297">
    <property type="protein sequence ID" value="CAI6098137.1"/>
    <property type="molecule type" value="Genomic_DNA"/>
</dbReference>
<evidence type="ECO:0000313" key="1">
    <source>
        <dbReference type="EMBL" id="CAI6098137.1"/>
    </source>
</evidence>